<dbReference type="InterPro" id="IPR050407">
    <property type="entry name" value="Geranylgeranyl_reductase"/>
</dbReference>
<dbReference type="InterPro" id="IPR023753">
    <property type="entry name" value="FAD/NAD-binding_dom"/>
</dbReference>
<dbReference type="InterPro" id="IPR036188">
    <property type="entry name" value="FAD/NAD-bd_sf"/>
</dbReference>
<dbReference type="AlphaFoldDB" id="A0AAJ5W8V9"/>
<dbReference type="Gene3D" id="3.50.50.60">
    <property type="entry name" value="FAD/NAD(P)-binding domain"/>
    <property type="match status" value="1"/>
</dbReference>
<proteinExistence type="predicted"/>
<protein>
    <submittedName>
        <fullName evidence="2">NAD(P)/FAD-dependent oxidoreductase</fullName>
    </submittedName>
</protein>
<dbReference type="PANTHER" id="PTHR42685:SF22">
    <property type="entry name" value="CONDITIONED MEDIUM FACTOR RECEPTOR 1"/>
    <property type="match status" value="1"/>
</dbReference>
<evidence type="ECO:0000259" key="1">
    <source>
        <dbReference type="Pfam" id="PF07992"/>
    </source>
</evidence>
<dbReference type="EMBL" id="CP119313">
    <property type="protein sequence ID" value="WEK20843.1"/>
    <property type="molecule type" value="Genomic_DNA"/>
</dbReference>
<dbReference type="PRINTS" id="PR00420">
    <property type="entry name" value="RNGMNOXGNASE"/>
</dbReference>
<dbReference type="GO" id="GO:0016491">
    <property type="term" value="F:oxidoreductase activity"/>
    <property type="evidence" value="ECO:0007669"/>
    <property type="project" value="InterPro"/>
</dbReference>
<sequence length="379" mass="42499">MIETPGYKNVIIIVGGGLAGLACALHLRKAGFEVTLIEKSTYPHHKVCGEYISNEVLPYLQWLDADPLTLDPPLIKKLIISSNSGKIIACDLPLGGFGLSRFELDNLLYKKALQNGCTLITDRVTDITFNNNKFEVNTDTHGVLNSDIVIGAYGKRSAIDQKLARPFILKKSPWLAVKAHYNGDFPDDLVALHNFKGGYCGVSKVEHNRINICYLADYNSFKAYKNLHDFQENVLCKNPHLHKIFDNSTSLFEHPLTISQISFEKKEAIYEHALMIGDSAGLIHPLCGNGMAMAIHSAKFCAELTINYLNGNIPNRTLLEQEYVKAWNRHFKKRLLMGNFLSEMIRKEKLFGPMQRLLISFPSALPLIVKMTHGKPIVC</sequence>
<organism evidence="2 3">
    <name type="scientific">Candidatus Pedobacter colombiensis</name>
    <dbReference type="NCBI Taxonomy" id="3121371"/>
    <lineage>
        <taxon>Bacteria</taxon>
        <taxon>Pseudomonadati</taxon>
        <taxon>Bacteroidota</taxon>
        <taxon>Sphingobacteriia</taxon>
        <taxon>Sphingobacteriales</taxon>
        <taxon>Sphingobacteriaceae</taxon>
        <taxon>Pedobacter</taxon>
    </lineage>
</organism>
<feature type="domain" description="FAD/NAD(P)-binding" evidence="1">
    <location>
        <begin position="11"/>
        <end position="156"/>
    </location>
</feature>
<accession>A0AAJ5W8V9</accession>
<gene>
    <name evidence="2" type="ORF">P0Y49_06800</name>
</gene>
<reference evidence="2" key="1">
    <citation type="submission" date="2023-03" db="EMBL/GenBank/DDBJ databases">
        <title>Andean soil-derived lignocellulolytic bacterial consortium as a source of novel taxa and putative plastic-active enzymes.</title>
        <authorList>
            <person name="Diaz-Garcia L."/>
            <person name="Chuvochina M."/>
            <person name="Feuerriegel G."/>
            <person name="Bunk B."/>
            <person name="Sproer C."/>
            <person name="Streit W.R."/>
            <person name="Rodriguez L.M."/>
            <person name="Overmann J."/>
            <person name="Jimenez D.J."/>
        </authorList>
    </citation>
    <scope>NUCLEOTIDE SEQUENCE</scope>
    <source>
        <strain evidence="2">MAG 3858</strain>
    </source>
</reference>
<dbReference type="Pfam" id="PF07992">
    <property type="entry name" value="Pyr_redox_2"/>
    <property type="match status" value="1"/>
</dbReference>
<evidence type="ECO:0000313" key="3">
    <source>
        <dbReference type="Proteomes" id="UP001214530"/>
    </source>
</evidence>
<name>A0AAJ5W8V9_9SPHI</name>
<evidence type="ECO:0000313" key="2">
    <source>
        <dbReference type="EMBL" id="WEK20843.1"/>
    </source>
</evidence>
<dbReference type="PANTHER" id="PTHR42685">
    <property type="entry name" value="GERANYLGERANYL DIPHOSPHATE REDUCTASE"/>
    <property type="match status" value="1"/>
</dbReference>
<dbReference type="SUPFAM" id="SSF51905">
    <property type="entry name" value="FAD/NAD(P)-binding domain"/>
    <property type="match status" value="1"/>
</dbReference>
<dbReference type="Proteomes" id="UP001214530">
    <property type="component" value="Chromosome"/>
</dbReference>